<dbReference type="Pfam" id="PF04707">
    <property type="entry name" value="PRELI"/>
    <property type="match status" value="1"/>
</dbReference>
<keyword evidence="3" id="KW-1185">Reference proteome</keyword>
<feature type="domain" description="PRELI/MSF1" evidence="1">
    <location>
        <begin position="1"/>
        <end position="161"/>
    </location>
</feature>
<reference evidence="2" key="3">
    <citation type="submission" date="2025-09" db="UniProtKB">
        <authorList>
            <consortium name="Ensembl"/>
        </authorList>
    </citation>
    <scope>IDENTIFICATION</scope>
    <source>
        <strain evidence="2">breed Abyssinian</strain>
    </source>
</reference>
<evidence type="ECO:0000259" key="1">
    <source>
        <dbReference type="PROSITE" id="PS50904"/>
    </source>
</evidence>
<dbReference type="Proteomes" id="UP000823872">
    <property type="component" value="Chromosome D2"/>
</dbReference>
<proteinExistence type="predicted"/>
<dbReference type="Ensembl" id="ENSFCTT00005012308.1">
    <property type="protein sequence ID" value="ENSFCTP00005007962.1"/>
    <property type="gene ID" value="ENSFCTG00005004528.1"/>
</dbReference>
<organism evidence="2 3">
    <name type="scientific">Felis catus</name>
    <name type="common">Cat</name>
    <name type="synonym">Felis silvestris catus</name>
    <dbReference type="NCBI Taxonomy" id="9685"/>
    <lineage>
        <taxon>Eukaryota</taxon>
        <taxon>Metazoa</taxon>
        <taxon>Chordata</taxon>
        <taxon>Craniata</taxon>
        <taxon>Vertebrata</taxon>
        <taxon>Euteleostomi</taxon>
        <taxon>Mammalia</taxon>
        <taxon>Eutheria</taxon>
        <taxon>Laurasiatheria</taxon>
        <taxon>Carnivora</taxon>
        <taxon>Feliformia</taxon>
        <taxon>Felidae</taxon>
        <taxon>Felinae</taxon>
        <taxon>Felis</taxon>
    </lineage>
</organism>
<dbReference type="PANTHER" id="PTHR11158">
    <property type="entry name" value="MSF1/PX19 RELATED"/>
    <property type="match status" value="1"/>
</dbReference>
<dbReference type="GeneTree" id="ENSGT00950000182810"/>
<name>A0ABI7WD84_FELCA</name>
<reference evidence="2 3" key="1">
    <citation type="submission" date="2021-02" db="EMBL/GenBank/DDBJ databases">
        <title>Safari Cat Assemblies.</title>
        <authorList>
            <person name="Bredemeyer K.R."/>
            <person name="Murphy W.J."/>
        </authorList>
    </citation>
    <scope>NUCLEOTIDE SEQUENCE [LARGE SCALE GENOMIC DNA]</scope>
</reference>
<sequence length="164" mass="18133">MKIRTSERISNHPWETVSTVAVQKYLNPMTSSLVGVDFHSQRLLGTERGLPSTVKSLIGTARTKTYVQKHSVVVPVDKTMELRSASISFTNMVSVDDRLLYKPHSQDPEKTLLTQEAIIIVKGVCLSSYLEGLTVSTTSANAKSGREAMEWLIHTLNISESSIV</sequence>
<dbReference type="InterPro" id="IPR037365">
    <property type="entry name" value="Slowmo/Ups"/>
</dbReference>
<protein>
    <recommendedName>
        <fullName evidence="1">PRELI/MSF1 domain-containing protein</fullName>
    </recommendedName>
</protein>
<reference evidence="2" key="2">
    <citation type="submission" date="2025-08" db="UniProtKB">
        <authorList>
            <consortium name="Ensembl"/>
        </authorList>
    </citation>
    <scope>IDENTIFICATION</scope>
    <source>
        <strain evidence="2">breed Abyssinian</strain>
    </source>
</reference>
<evidence type="ECO:0000313" key="3">
    <source>
        <dbReference type="Proteomes" id="UP000823872"/>
    </source>
</evidence>
<dbReference type="InterPro" id="IPR006797">
    <property type="entry name" value="PRELI/MSF1_dom"/>
</dbReference>
<accession>A0ABI7WD84</accession>
<evidence type="ECO:0000313" key="2">
    <source>
        <dbReference type="Ensembl" id="ENSFCTP00005007962.1"/>
    </source>
</evidence>
<dbReference type="PROSITE" id="PS50904">
    <property type="entry name" value="PRELI_MSF1"/>
    <property type="match status" value="1"/>
</dbReference>